<protein>
    <submittedName>
        <fullName evidence="1">Uncharacterized protein</fullName>
    </submittedName>
</protein>
<keyword evidence="2" id="KW-1185">Reference proteome</keyword>
<reference evidence="2" key="1">
    <citation type="journal article" date="2017" name="Nat. Commun.">
        <title>The asparagus genome sheds light on the origin and evolution of a young Y chromosome.</title>
        <authorList>
            <person name="Harkess A."/>
            <person name="Zhou J."/>
            <person name="Xu C."/>
            <person name="Bowers J.E."/>
            <person name="Van der Hulst R."/>
            <person name="Ayyampalayam S."/>
            <person name="Mercati F."/>
            <person name="Riccardi P."/>
            <person name="McKain M.R."/>
            <person name="Kakrana A."/>
            <person name="Tang H."/>
            <person name="Ray J."/>
            <person name="Groenendijk J."/>
            <person name="Arikit S."/>
            <person name="Mathioni S.M."/>
            <person name="Nakano M."/>
            <person name="Shan H."/>
            <person name="Telgmann-Rauber A."/>
            <person name="Kanno A."/>
            <person name="Yue Z."/>
            <person name="Chen H."/>
            <person name="Li W."/>
            <person name="Chen Y."/>
            <person name="Xu X."/>
            <person name="Zhang Y."/>
            <person name="Luo S."/>
            <person name="Chen H."/>
            <person name="Gao J."/>
            <person name="Mao Z."/>
            <person name="Pires J.C."/>
            <person name="Luo M."/>
            <person name="Kudrna D."/>
            <person name="Wing R.A."/>
            <person name="Meyers B.C."/>
            <person name="Yi K."/>
            <person name="Kong H."/>
            <person name="Lavrijsen P."/>
            <person name="Sunseri F."/>
            <person name="Falavigna A."/>
            <person name="Ye Y."/>
            <person name="Leebens-Mack J.H."/>
            <person name="Chen G."/>
        </authorList>
    </citation>
    <scope>NUCLEOTIDE SEQUENCE [LARGE SCALE GENOMIC DNA]</scope>
    <source>
        <strain evidence="2">cv. DH0086</strain>
    </source>
</reference>
<sequence>MKSRGAKFREFCAIPRRTVRLIASSDFQQRRSIEAAVAVDSPMLGPVGGSMSSPSQ</sequence>
<dbReference type="AlphaFoldDB" id="A0A5P1EW63"/>
<proteinExistence type="predicted"/>
<dbReference type="Proteomes" id="UP000243459">
    <property type="component" value="Chromosome 5"/>
</dbReference>
<dbReference type="EMBL" id="CM007385">
    <property type="protein sequence ID" value="ONK70325.1"/>
    <property type="molecule type" value="Genomic_DNA"/>
</dbReference>
<accession>A0A5P1EW63</accession>
<dbReference type="Gramene" id="ONK70325">
    <property type="protein sequence ID" value="ONK70325"/>
    <property type="gene ID" value="A4U43_C05F32570"/>
</dbReference>
<evidence type="ECO:0000313" key="2">
    <source>
        <dbReference type="Proteomes" id="UP000243459"/>
    </source>
</evidence>
<gene>
    <name evidence="1" type="ORF">A4U43_C05F32570</name>
</gene>
<feature type="non-terminal residue" evidence="1">
    <location>
        <position position="56"/>
    </location>
</feature>
<organism evidence="1 2">
    <name type="scientific">Asparagus officinalis</name>
    <name type="common">Garden asparagus</name>
    <dbReference type="NCBI Taxonomy" id="4686"/>
    <lineage>
        <taxon>Eukaryota</taxon>
        <taxon>Viridiplantae</taxon>
        <taxon>Streptophyta</taxon>
        <taxon>Embryophyta</taxon>
        <taxon>Tracheophyta</taxon>
        <taxon>Spermatophyta</taxon>
        <taxon>Magnoliopsida</taxon>
        <taxon>Liliopsida</taxon>
        <taxon>Asparagales</taxon>
        <taxon>Asparagaceae</taxon>
        <taxon>Asparagoideae</taxon>
        <taxon>Asparagus</taxon>
    </lineage>
</organism>
<name>A0A5P1EW63_ASPOF</name>
<evidence type="ECO:0000313" key="1">
    <source>
        <dbReference type="EMBL" id="ONK70325.1"/>
    </source>
</evidence>